<protein>
    <submittedName>
        <fullName evidence="1">Uncharacterized protein</fullName>
    </submittedName>
</protein>
<sequence>MQHQKSEKKKVVVTLCRVFPVTHSLAGKPTEFEGKLKEHKKIHTIRYNKNGVWDKRYKDIASGKKYLSVREWTGRPYNSEQREFAQYDKIGLQHITMTYGVDDAVPQIWIDGKQIPIEIVAKNDGLTVEQFVEWFFGESKSNVFEGVVLHFTSFRY</sequence>
<accession>A0A015WWR0</accession>
<dbReference type="PATRIC" id="fig|1339327.3.peg.4992"/>
<dbReference type="EMBL" id="JGDJ01000288">
    <property type="protein sequence ID" value="EXZ26370.1"/>
    <property type="molecule type" value="Genomic_DNA"/>
</dbReference>
<dbReference type="GeneID" id="61676421"/>
<evidence type="ECO:0000313" key="1">
    <source>
        <dbReference type="EMBL" id="EXZ26370.1"/>
    </source>
</evidence>
<dbReference type="RefSeq" id="WP_005655459.1">
    <property type="nucleotide sequence ID" value="NZ_JGDJ01000288.1"/>
</dbReference>
<evidence type="ECO:0000313" key="2">
    <source>
        <dbReference type="Proteomes" id="UP000022082"/>
    </source>
</evidence>
<organism evidence="1 2">
    <name type="scientific">Bacteroides fragilis str. S36L11</name>
    <dbReference type="NCBI Taxonomy" id="1339327"/>
    <lineage>
        <taxon>Bacteria</taxon>
        <taxon>Pseudomonadati</taxon>
        <taxon>Bacteroidota</taxon>
        <taxon>Bacteroidia</taxon>
        <taxon>Bacteroidales</taxon>
        <taxon>Bacteroidaceae</taxon>
        <taxon>Bacteroides</taxon>
    </lineage>
</organism>
<name>A0A015WWR0_BACFG</name>
<dbReference type="AlphaFoldDB" id="A0A015WWR0"/>
<proteinExistence type="predicted"/>
<gene>
    <name evidence="1" type="ORF">M136_4507</name>
</gene>
<reference evidence="1 2" key="1">
    <citation type="submission" date="2014-02" db="EMBL/GenBank/DDBJ databases">
        <authorList>
            <person name="Sears C."/>
            <person name="Carroll K."/>
            <person name="Sack B.R."/>
            <person name="Qadri F."/>
            <person name="Myers L.L."/>
            <person name="Chung G.-T."/>
            <person name="Escheverria P."/>
            <person name="Fraser C.M."/>
            <person name="Sadzewicz L."/>
            <person name="Shefchek K.A."/>
            <person name="Tallon L."/>
            <person name="Das S.P."/>
            <person name="Daugherty S."/>
            <person name="Mongodin E.F."/>
        </authorList>
    </citation>
    <scope>NUCLEOTIDE SEQUENCE [LARGE SCALE GENOMIC DNA]</scope>
    <source>
        <strain evidence="1 2">S36L11</strain>
    </source>
</reference>
<dbReference type="Proteomes" id="UP000022082">
    <property type="component" value="Unassembled WGS sequence"/>
</dbReference>
<comment type="caution">
    <text evidence="1">The sequence shown here is derived from an EMBL/GenBank/DDBJ whole genome shotgun (WGS) entry which is preliminary data.</text>
</comment>